<dbReference type="RefSeq" id="WP_062176224.1">
    <property type="nucleotide sequence ID" value="NZ_BBXL01000002.1"/>
</dbReference>
<accession>A0A1M4WRU3</accession>
<dbReference type="OrthoDB" id="997385at2"/>
<proteinExistence type="predicted"/>
<evidence type="ECO:0000313" key="3">
    <source>
        <dbReference type="Proteomes" id="UP000184480"/>
    </source>
</evidence>
<reference evidence="3" key="1">
    <citation type="submission" date="2016-11" db="EMBL/GenBank/DDBJ databases">
        <authorList>
            <person name="Varghese N."/>
            <person name="Submissions S."/>
        </authorList>
    </citation>
    <scope>NUCLEOTIDE SEQUENCE [LARGE SCALE GENOMIC DNA]</scope>
    <source>
        <strain evidence="3">DSM 27370</strain>
    </source>
</reference>
<organism evidence="2 3">
    <name type="scientific">Dysgonomonas macrotermitis</name>
    <dbReference type="NCBI Taxonomy" id="1346286"/>
    <lineage>
        <taxon>Bacteria</taxon>
        <taxon>Pseudomonadati</taxon>
        <taxon>Bacteroidota</taxon>
        <taxon>Bacteroidia</taxon>
        <taxon>Bacteroidales</taxon>
        <taxon>Dysgonomonadaceae</taxon>
        <taxon>Dysgonomonas</taxon>
    </lineage>
</organism>
<evidence type="ECO:0000256" key="1">
    <source>
        <dbReference type="SAM" id="SignalP"/>
    </source>
</evidence>
<evidence type="ECO:0008006" key="4">
    <source>
        <dbReference type="Google" id="ProtNLM"/>
    </source>
</evidence>
<keyword evidence="3" id="KW-1185">Reference proteome</keyword>
<feature type="chain" id="PRO_5009908156" description="DUF3347 domain-containing protein" evidence="1">
    <location>
        <begin position="21"/>
        <end position="122"/>
    </location>
</feature>
<sequence>MKRLFILAAAIFSLSAASFAGNGEYAFLSKLTEKDKFDGLASYLQADFEQQRYLKEIFAMSSKKLEAATVDGNISEADAQKALAFNLANTKSVLTREQYKKYLIMLNITSNNSKSGEFLAEK</sequence>
<protein>
    <recommendedName>
        <fullName evidence="4">DUF3347 domain-containing protein</fullName>
    </recommendedName>
</protein>
<dbReference type="AlphaFoldDB" id="A0A1M4WRU3"/>
<evidence type="ECO:0000313" key="2">
    <source>
        <dbReference type="EMBL" id="SHE83939.1"/>
    </source>
</evidence>
<keyword evidence="1" id="KW-0732">Signal</keyword>
<gene>
    <name evidence="2" type="ORF">SAMN05444362_102299</name>
</gene>
<dbReference type="Proteomes" id="UP000184480">
    <property type="component" value="Unassembled WGS sequence"/>
</dbReference>
<name>A0A1M4WRU3_9BACT</name>
<dbReference type="EMBL" id="FQUC01000002">
    <property type="protein sequence ID" value="SHE83939.1"/>
    <property type="molecule type" value="Genomic_DNA"/>
</dbReference>
<feature type="signal peptide" evidence="1">
    <location>
        <begin position="1"/>
        <end position="20"/>
    </location>
</feature>